<evidence type="ECO:0008006" key="3">
    <source>
        <dbReference type="Google" id="ProtNLM"/>
    </source>
</evidence>
<evidence type="ECO:0000313" key="2">
    <source>
        <dbReference type="Proteomes" id="UP000222145"/>
    </source>
</evidence>
<name>A0A1S5SCT1_9CAUD</name>
<proteinExistence type="predicted"/>
<sequence>MKLNPDCIRDLLLDIEAKSTFDNVVIYSEEEDEPLFNKYGVDTIFYHIRQADYAGFFIGEVTYTLDLSAIIIDLSPEAHEFLANIRQDTNWNKTKSIASKVGSFSLNVLKDISIEVISKVISDQLNK</sequence>
<dbReference type="Proteomes" id="UP000222145">
    <property type="component" value="Segment"/>
</dbReference>
<gene>
    <name evidence="1" type="ORF">IPP43_00007</name>
</gene>
<evidence type="ECO:0000313" key="1">
    <source>
        <dbReference type="EMBL" id="APD23366.1"/>
    </source>
</evidence>
<protein>
    <recommendedName>
        <fullName evidence="3">DUF2513 domain-containing protein</fullName>
    </recommendedName>
</protein>
<reference evidence="1 2" key="1">
    <citation type="journal article" date="2017" name="Sci. Rep.">
        <title>Pneumococcal prophages are diverse, but not without structure or history.</title>
        <authorList>
            <person name="Brueggemann A.B."/>
            <person name="Harrold C.L."/>
            <person name="Rezaei Javan R."/>
            <person name="van Tonder A.J."/>
            <person name="McDonnell A.J."/>
            <person name="Edwards B.A."/>
        </authorList>
    </citation>
    <scope>NUCLEOTIDE SEQUENCE [LARGE SCALE GENOMIC DNA]</scope>
</reference>
<accession>A0A1S5SCT1</accession>
<dbReference type="EMBL" id="KY065483">
    <property type="protein sequence ID" value="APD23366.1"/>
    <property type="molecule type" value="Genomic_DNA"/>
</dbReference>
<organism evidence="1 2">
    <name type="scientific">Streptococcus phage IPP43</name>
    <dbReference type="NCBI Taxonomy" id="1916182"/>
    <lineage>
        <taxon>Viruses</taxon>
        <taxon>Duplodnaviria</taxon>
        <taxon>Heunggongvirae</taxon>
        <taxon>Uroviricota</taxon>
        <taxon>Caudoviricetes</taxon>
        <taxon>Mcshanvirinae</taxon>
        <taxon>Adrianbuildvirus</taxon>
        <taxon>Adrianbuildvirus IPP43</taxon>
    </lineage>
</organism>
<dbReference type="Pfam" id="PF10711">
    <property type="entry name" value="DUF2513"/>
    <property type="match status" value="1"/>
</dbReference>
<keyword evidence="2" id="KW-1185">Reference proteome</keyword>
<dbReference type="InterPro" id="IPR019650">
    <property type="entry name" value="DUF2513"/>
</dbReference>